<dbReference type="EnsemblMetazoa" id="Aqu2.1.13884_001">
    <property type="protein sequence ID" value="Aqu2.1.13884_001"/>
    <property type="gene ID" value="Aqu2.1.13884"/>
</dbReference>
<accession>A0A1X7TGP0</accession>
<organism evidence="1">
    <name type="scientific">Amphimedon queenslandica</name>
    <name type="common">Sponge</name>
    <dbReference type="NCBI Taxonomy" id="400682"/>
    <lineage>
        <taxon>Eukaryota</taxon>
        <taxon>Metazoa</taxon>
        <taxon>Porifera</taxon>
        <taxon>Demospongiae</taxon>
        <taxon>Heteroscleromorpha</taxon>
        <taxon>Haplosclerida</taxon>
        <taxon>Niphatidae</taxon>
        <taxon>Amphimedon</taxon>
    </lineage>
</organism>
<protein>
    <submittedName>
        <fullName evidence="1">Uncharacterized protein</fullName>
    </submittedName>
</protein>
<sequence length="97" mass="10957">MRLRDCVSIAMRIRSSLGSTGHITGGELLNGDLTENPELSQNLYAFMRNIHGSSAYWNKAKLDLFAMFRMLCPPTFFITLSADDMNLIDFMCVLSKM</sequence>
<dbReference type="AlphaFoldDB" id="A0A1X7TGP0"/>
<proteinExistence type="predicted"/>
<reference evidence="1" key="1">
    <citation type="submission" date="2017-05" db="UniProtKB">
        <authorList>
            <consortium name="EnsemblMetazoa"/>
        </authorList>
    </citation>
    <scope>IDENTIFICATION</scope>
</reference>
<dbReference type="InParanoid" id="A0A1X7TGP0"/>
<evidence type="ECO:0000313" key="1">
    <source>
        <dbReference type="EnsemblMetazoa" id="Aqu2.1.13884_001"/>
    </source>
</evidence>
<name>A0A1X7TGP0_AMPQE</name>